<dbReference type="AlphaFoldDB" id="A0A285I3K6"/>
<sequence>MKFTVGYNWDEELLDKIDYPEVNSLYAGLPTGAIGGGRAPLTIKNASEKKIKSDIKKVHDKGWEFNFTLNSGYLSNKEYTKEGHKEIIDYIGWVHDLGVDSVTVTLPSLISLIKRYYPDLKVKISTFQRITSVSMAKRFEDLGADAIMICENSNRDFKLLEGLRRAVDTKLILIANVGCAYYCHNAHSHILSTAHSTQDCSSIFTAIPHVADCLKIKLENLNELIKVRFIRPEDVQIYEDLGIDALKIVDRNTKTDILAKRVEAYHNRSYNGNLFHLLGQTGGKKFNDINEEEFKELFSQGEEIKEKIYRFFGYLKYSVSDLVHIDNQKFPNNFLENFSKINCTTQSCDDCKYCSSIASKVITADQEKIDLFINSLSSLKKELVEGSILY</sequence>
<keyword evidence="2" id="KW-1185">Reference proteome</keyword>
<dbReference type="PANTHER" id="PTHR30217:SF10">
    <property type="entry name" value="23S RRNA 5-HYDROXYCYTIDINE C2501 SYNTHASE"/>
    <property type="match status" value="1"/>
</dbReference>
<dbReference type="Proteomes" id="UP000219573">
    <property type="component" value="Unassembled WGS sequence"/>
</dbReference>
<evidence type="ECO:0000313" key="2">
    <source>
        <dbReference type="Proteomes" id="UP000219573"/>
    </source>
</evidence>
<organism evidence="1 2">
    <name type="scientific">Orenia metallireducens</name>
    <dbReference type="NCBI Taxonomy" id="1413210"/>
    <lineage>
        <taxon>Bacteria</taxon>
        <taxon>Bacillati</taxon>
        <taxon>Bacillota</taxon>
        <taxon>Clostridia</taxon>
        <taxon>Halanaerobiales</taxon>
        <taxon>Halobacteroidaceae</taxon>
        <taxon>Orenia</taxon>
    </lineage>
</organism>
<accession>A0A285I3K6</accession>
<dbReference type="RefSeq" id="WP_097019123.1">
    <property type="nucleotide sequence ID" value="NZ_OBDZ01000030.1"/>
</dbReference>
<dbReference type="InterPro" id="IPR051454">
    <property type="entry name" value="RNA/ubiquinone_mod_enzymes"/>
</dbReference>
<dbReference type="OrthoDB" id="9805982at2"/>
<dbReference type="PANTHER" id="PTHR30217">
    <property type="entry name" value="PEPTIDASE U32 FAMILY"/>
    <property type="match status" value="1"/>
</dbReference>
<protein>
    <submittedName>
        <fullName evidence="1">Peptidase family U32</fullName>
    </submittedName>
</protein>
<dbReference type="SUPFAM" id="SSF51412">
    <property type="entry name" value="Inosine monophosphate dehydrogenase (IMPDH)"/>
    <property type="match status" value="1"/>
</dbReference>
<dbReference type="Pfam" id="PF01136">
    <property type="entry name" value="Peptidase_U32"/>
    <property type="match status" value="1"/>
</dbReference>
<gene>
    <name evidence="1" type="ORF">SAMN06265827_13027</name>
</gene>
<dbReference type="InterPro" id="IPR001539">
    <property type="entry name" value="Peptidase_U32"/>
</dbReference>
<name>A0A285I3K6_9FIRM</name>
<dbReference type="EMBL" id="OBDZ01000030">
    <property type="protein sequence ID" value="SNY42538.1"/>
    <property type="molecule type" value="Genomic_DNA"/>
</dbReference>
<reference evidence="2" key="1">
    <citation type="submission" date="2017-09" db="EMBL/GenBank/DDBJ databases">
        <authorList>
            <person name="Varghese N."/>
            <person name="Submissions S."/>
        </authorList>
    </citation>
    <scope>NUCLEOTIDE SEQUENCE [LARGE SCALE GENOMIC DNA]</scope>
    <source>
        <strain evidence="2">MSL47</strain>
    </source>
</reference>
<proteinExistence type="predicted"/>
<evidence type="ECO:0000313" key="1">
    <source>
        <dbReference type="EMBL" id="SNY42538.1"/>
    </source>
</evidence>